<accession>W6T7Y8</accession>
<dbReference type="HOGENOM" id="CLU_2973730_0_0_9"/>
<gene>
    <name evidence="1" type="ORF">LFAB_06570</name>
</gene>
<dbReference type="OrthoDB" id="2306482at2"/>
<sequence length="58" mass="6760">MKLWLYVGKNVKLRLNSGQIIQGKVWDWNDPEDIGEQEIVIGDHRYGESQIMVIEAMD</sequence>
<dbReference type="RefSeq" id="WP_156093429.1">
    <property type="nucleotide sequence ID" value="NZ_KK036485.1"/>
</dbReference>
<proteinExistence type="predicted"/>
<organism evidence="1 2">
    <name type="scientific">Lactiplantibacillus fabifermentans T30PCM01</name>
    <dbReference type="NCBI Taxonomy" id="1400520"/>
    <lineage>
        <taxon>Bacteria</taxon>
        <taxon>Bacillati</taxon>
        <taxon>Bacillota</taxon>
        <taxon>Bacilli</taxon>
        <taxon>Lactobacillales</taxon>
        <taxon>Lactobacillaceae</taxon>
        <taxon>Lactiplantibacillus</taxon>
    </lineage>
</organism>
<name>W6T7Y8_9LACO</name>
<comment type="caution">
    <text evidence="1">The sequence shown here is derived from an EMBL/GenBank/DDBJ whole genome shotgun (WGS) entry which is preliminary data.</text>
</comment>
<evidence type="ECO:0000313" key="2">
    <source>
        <dbReference type="Proteomes" id="UP000019247"/>
    </source>
</evidence>
<dbReference type="EMBL" id="AWWK01000032">
    <property type="protein sequence ID" value="ETY74461.1"/>
    <property type="molecule type" value="Genomic_DNA"/>
</dbReference>
<dbReference type="Proteomes" id="UP000019247">
    <property type="component" value="Unassembled WGS sequence"/>
</dbReference>
<protein>
    <submittedName>
        <fullName evidence="1">4-hydroxy-3-methylbut-2-enyl diphosphate reductase</fullName>
    </submittedName>
</protein>
<dbReference type="AlphaFoldDB" id="W6T7Y8"/>
<evidence type="ECO:0000313" key="1">
    <source>
        <dbReference type="EMBL" id="ETY74461.1"/>
    </source>
</evidence>
<reference evidence="1 2" key="1">
    <citation type="journal article" date="2014" name="Genome Announc.">
        <title>Genome Sequence of Lactobacillus fabifermentans Strain T30PCM01, Isolated from Fermenting Grape Marc.</title>
        <authorList>
            <person name="Treu L."/>
            <person name="Vendramin V."/>
            <person name="Bovo B."/>
            <person name="Giacomini A."/>
            <person name="Corich V."/>
            <person name="Campanaro S."/>
        </authorList>
    </citation>
    <scope>NUCLEOTIDE SEQUENCE [LARGE SCALE GENOMIC DNA]</scope>
    <source>
        <strain evidence="1 2">T30PCM01</strain>
    </source>
</reference>
<dbReference type="PATRIC" id="fig|1400520.3.peg.1280"/>